<organism evidence="2 3">
    <name type="scientific">Variovorax paradoxus</name>
    <dbReference type="NCBI Taxonomy" id="34073"/>
    <lineage>
        <taxon>Bacteria</taxon>
        <taxon>Pseudomonadati</taxon>
        <taxon>Pseudomonadota</taxon>
        <taxon>Betaproteobacteria</taxon>
        <taxon>Burkholderiales</taxon>
        <taxon>Comamonadaceae</taxon>
        <taxon>Variovorax</taxon>
    </lineage>
</organism>
<dbReference type="RefSeq" id="WP_081271614.1">
    <property type="nucleotide sequence ID" value="NZ_LVHG01000106.1"/>
</dbReference>
<feature type="compositionally biased region" description="Gly residues" evidence="1">
    <location>
        <begin position="9"/>
        <end position="19"/>
    </location>
</feature>
<evidence type="ECO:0000313" key="3">
    <source>
        <dbReference type="Proteomes" id="UP000077852"/>
    </source>
</evidence>
<dbReference type="AlphaFoldDB" id="A0AA91I7C6"/>
<accession>A0AA91I7C6</accession>
<dbReference type="Proteomes" id="UP000077852">
    <property type="component" value="Unassembled WGS sequence"/>
</dbReference>
<gene>
    <name evidence="2" type="ORF">A3K87_04250</name>
</gene>
<protein>
    <submittedName>
        <fullName evidence="2">Uncharacterized protein</fullName>
    </submittedName>
</protein>
<feature type="region of interest" description="Disordered" evidence="1">
    <location>
        <begin position="1"/>
        <end position="25"/>
    </location>
</feature>
<comment type="caution">
    <text evidence="2">The sequence shown here is derived from an EMBL/GenBank/DDBJ whole genome shotgun (WGS) entry which is preliminary data.</text>
</comment>
<name>A0AA91I7C6_VARPD</name>
<proteinExistence type="predicted"/>
<sequence length="64" mass="6997">MSEEKTKGNWGGARPGGGRKPLIGDKPLIGVTLKMSEEQRAKLARLGGAPWVRDRIDKAKEPKE</sequence>
<evidence type="ECO:0000313" key="2">
    <source>
        <dbReference type="EMBL" id="OAK55017.1"/>
    </source>
</evidence>
<dbReference type="EMBL" id="LVHG01000106">
    <property type="protein sequence ID" value="OAK55017.1"/>
    <property type="molecule type" value="Genomic_DNA"/>
</dbReference>
<reference evidence="2 3" key="1">
    <citation type="submission" date="2016-03" db="EMBL/GenBank/DDBJ databases">
        <title>Genome sequence of Variovorax paradoxus KB5.</title>
        <authorList>
            <person name="Jeong H."/>
            <person name="Hong C.E."/>
            <person name="Jo S.H."/>
            <person name="Park J.M."/>
        </authorList>
    </citation>
    <scope>NUCLEOTIDE SEQUENCE [LARGE SCALE GENOMIC DNA]</scope>
    <source>
        <strain evidence="2 3">KB5</strain>
    </source>
</reference>
<evidence type="ECO:0000256" key="1">
    <source>
        <dbReference type="SAM" id="MobiDB-lite"/>
    </source>
</evidence>